<feature type="transmembrane region" description="Helical" evidence="4">
    <location>
        <begin position="359"/>
        <end position="382"/>
    </location>
</feature>
<reference evidence="6 7" key="1">
    <citation type="submission" date="2015-12" db="EMBL/GenBank/DDBJ databases">
        <title>Draft genome sequence of Moniliophthora roreri, the causal agent of frosty pod rot of cacao.</title>
        <authorList>
            <person name="Aime M.C."/>
            <person name="Diaz-Valderrama J.R."/>
            <person name="Kijpornyongpan T."/>
            <person name="Phillips-Mora W."/>
        </authorList>
    </citation>
    <scope>NUCLEOTIDE SEQUENCE [LARGE SCALE GENOMIC DNA]</scope>
    <source>
        <strain evidence="6 7">MCA 2952</strain>
    </source>
</reference>
<dbReference type="PANTHER" id="PTHR11360:SF234">
    <property type="entry name" value="MFS-TYPE TRANSPORTER DBAD-RELATED"/>
    <property type="match status" value="1"/>
</dbReference>
<dbReference type="InterPro" id="IPR036259">
    <property type="entry name" value="MFS_trans_sf"/>
</dbReference>
<dbReference type="PROSITE" id="PS50850">
    <property type="entry name" value="MFS"/>
    <property type="match status" value="1"/>
</dbReference>
<feature type="compositionally biased region" description="Polar residues" evidence="3">
    <location>
        <begin position="42"/>
        <end position="54"/>
    </location>
</feature>
<dbReference type="EMBL" id="LATX01001102">
    <property type="protein sequence ID" value="KTB43712.1"/>
    <property type="molecule type" value="Genomic_DNA"/>
</dbReference>
<protein>
    <submittedName>
        <fullName evidence="6">Putative MFS general substrate transporter</fullName>
    </submittedName>
</protein>
<dbReference type="Gene3D" id="1.20.1250.20">
    <property type="entry name" value="MFS general substrate transporter like domains"/>
    <property type="match status" value="2"/>
</dbReference>
<keyword evidence="4" id="KW-0812">Transmembrane</keyword>
<keyword evidence="4" id="KW-0472">Membrane</keyword>
<comment type="subcellular location">
    <subcellularLocation>
        <location evidence="1">Membrane</location>
        <topology evidence="1">Multi-pass membrane protein</topology>
    </subcellularLocation>
</comment>
<sequence>MSTLPATEHDGHDVLESSGNSPEQSETTESEKDTSRRDSGAAATTTDDGLQLSTETEEFPDGGLRAWLIVFGAMCNTFSTFGFVNSWGTFQAYYEQVVLSNSSPSSIAWIGSVQYALIFLPGLVAGRLFDIGYFRVMISSSSVLIVVATFLIPECKAYWQFLLCQGFAVGFGCGGIYSANVSVVAHWFKRRRGLAMGFVTSGAAIGGIFFPVVVRSLLQNVGFPWCMRTLGFVLAVTLGLANLTLKRRLPPSKGGLHGLLQRRLFSSAPYNVYCLSSFVAWLGMYTALTFLNSSAIFYGVSPGFAIYLTAIANAASGFARLLTGYLSDRWGPLNIIIPFTLLSAVMTYAWPFARDVPSLIVVSIIYGFGSGAYISILVNPIFAMGGTSDVGQRVGIAMTVLGLGALLGPPISGAIEHSSGGFPAVGYYAGSIIVLSAVLMLLSRQLLLNWKIKGRV</sequence>
<feature type="transmembrane region" description="Helical" evidence="4">
    <location>
        <begin position="304"/>
        <end position="323"/>
    </location>
</feature>
<comment type="similarity">
    <text evidence="2">Belongs to the major facilitator superfamily. Monocarboxylate porter (TC 2.A.1.13) family.</text>
</comment>
<evidence type="ECO:0000256" key="1">
    <source>
        <dbReference type="ARBA" id="ARBA00004141"/>
    </source>
</evidence>
<dbReference type="AlphaFoldDB" id="A0A0W0G562"/>
<dbReference type="GO" id="GO:0016020">
    <property type="term" value="C:membrane"/>
    <property type="evidence" value="ECO:0007669"/>
    <property type="project" value="UniProtKB-SubCell"/>
</dbReference>
<evidence type="ECO:0000259" key="5">
    <source>
        <dbReference type="PROSITE" id="PS50850"/>
    </source>
</evidence>
<feature type="domain" description="Major facilitator superfamily (MFS) profile" evidence="5">
    <location>
        <begin position="269"/>
        <end position="456"/>
    </location>
</feature>
<name>A0A0W0G562_MONRR</name>
<dbReference type="InterPro" id="IPR050327">
    <property type="entry name" value="Proton-linked_MCT"/>
</dbReference>
<evidence type="ECO:0000313" key="7">
    <source>
        <dbReference type="Proteomes" id="UP000054988"/>
    </source>
</evidence>
<dbReference type="Proteomes" id="UP000054988">
    <property type="component" value="Unassembled WGS sequence"/>
</dbReference>
<feature type="compositionally biased region" description="Basic and acidic residues" evidence="3">
    <location>
        <begin position="29"/>
        <end position="39"/>
    </location>
</feature>
<feature type="region of interest" description="Disordered" evidence="3">
    <location>
        <begin position="1"/>
        <end position="56"/>
    </location>
</feature>
<proteinExistence type="inferred from homology"/>
<feature type="transmembrane region" description="Helical" evidence="4">
    <location>
        <begin position="427"/>
        <end position="447"/>
    </location>
</feature>
<feature type="transmembrane region" description="Helical" evidence="4">
    <location>
        <begin position="158"/>
        <end position="181"/>
    </location>
</feature>
<dbReference type="GO" id="GO:0022857">
    <property type="term" value="F:transmembrane transporter activity"/>
    <property type="evidence" value="ECO:0007669"/>
    <property type="project" value="InterPro"/>
</dbReference>
<dbReference type="Pfam" id="PF07690">
    <property type="entry name" value="MFS_1"/>
    <property type="match status" value="1"/>
</dbReference>
<dbReference type="eggNOG" id="KOG2504">
    <property type="taxonomic scope" value="Eukaryota"/>
</dbReference>
<feature type="transmembrane region" description="Helical" evidence="4">
    <location>
        <begin position="66"/>
        <end position="87"/>
    </location>
</feature>
<evidence type="ECO:0000256" key="2">
    <source>
        <dbReference type="ARBA" id="ARBA00006727"/>
    </source>
</evidence>
<gene>
    <name evidence="6" type="ORF">WG66_3717</name>
</gene>
<comment type="caution">
    <text evidence="6">The sequence shown here is derived from an EMBL/GenBank/DDBJ whole genome shotgun (WGS) entry which is preliminary data.</text>
</comment>
<keyword evidence="4" id="KW-1133">Transmembrane helix</keyword>
<dbReference type="PANTHER" id="PTHR11360">
    <property type="entry name" value="MONOCARBOXYLATE TRANSPORTER"/>
    <property type="match status" value="1"/>
</dbReference>
<accession>A0A0W0G562</accession>
<feature type="transmembrane region" description="Helical" evidence="4">
    <location>
        <begin position="272"/>
        <end position="298"/>
    </location>
</feature>
<feature type="compositionally biased region" description="Polar residues" evidence="3">
    <location>
        <begin position="17"/>
        <end position="27"/>
    </location>
</feature>
<feature type="transmembrane region" description="Helical" evidence="4">
    <location>
        <begin position="107"/>
        <end position="126"/>
    </location>
</feature>
<dbReference type="InterPro" id="IPR020846">
    <property type="entry name" value="MFS_dom"/>
</dbReference>
<dbReference type="SUPFAM" id="SSF103473">
    <property type="entry name" value="MFS general substrate transporter"/>
    <property type="match status" value="1"/>
</dbReference>
<feature type="transmembrane region" description="Helical" evidence="4">
    <location>
        <begin position="133"/>
        <end position="152"/>
    </location>
</feature>
<feature type="transmembrane region" description="Helical" evidence="4">
    <location>
        <begin position="335"/>
        <end position="353"/>
    </location>
</feature>
<feature type="transmembrane region" description="Helical" evidence="4">
    <location>
        <begin position="394"/>
        <end position="415"/>
    </location>
</feature>
<dbReference type="CDD" id="cd17352">
    <property type="entry name" value="MFS_MCT_SLC16"/>
    <property type="match status" value="1"/>
</dbReference>
<feature type="transmembrane region" description="Helical" evidence="4">
    <location>
        <begin position="193"/>
        <end position="213"/>
    </location>
</feature>
<feature type="transmembrane region" description="Helical" evidence="4">
    <location>
        <begin position="225"/>
        <end position="245"/>
    </location>
</feature>
<dbReference type="InterPro" id="IPR011701">
    <property type="entry name" value="MFS"/>
</dbReference>
<evidence type="ECO:0000256" key="4">
    <source>
        <dbReference type="SAM" id="Phobius"/>
    </source>
</evidence>
<organism evidence="6 7">
    <name type="scientific">Moniliophthora roreri</name>
    <name type="common">Frosty pod rot fungus</name>
    <name type="synonym">Monilia roreri</name>
    <dbReference type="NCBI Taxonomy" id="221103"/>
    <lineage>
        <taxon>Eukaryota</taxon>
        <taxon>Fungi</taxon>
        <taxon>Dikarya</taxon>
        <taxon>Basidiomycota</taxon>
        <taxon>Agaricomycotina</taxon>
        <taxon>Agaricomycetes</taxon>
        <taxon>Agaricomycetidae</taxon>
        <taxon>Agaricales</taxon>
        <taxon>Marasmiineae</taxon>
        <taxon>Marasmiaceae</taxon>
        <taxon>Moniliophthora</taxon>
    </lineage>
</organism>
<evidence type="ECO:0000256" key="3">
    <source>
        <dbReference type="SAM" id="MobiDB-lite"/>
    </source>
</evidence>
<evidence type="ECO:0000313" key="6">
    <source>
        <dbReference type="EMBL" id="KTB43712.1"/>
    </source>
</evidence>